<evidence type="ECO:0000313" key="1">
    <source>
        <dbReference type="EMBL" id="DAE26279.1"/>
    </source>
</evidence>
<organism evidence="1">
    <name type="scientific">Myoviridae sp. ctZiv5</name>
    <dbReference type="NCBI Taxonomy" id="2827289"/>
    <lineage>
        <taxon>Viruses</taxon>
        <taxon>Duplodnaviria</taxon>
        <taxon>Heunggongvirae</taxon>
        <taxon>Uroviricota</taxon>
        <taxon>Caudoviricetes</taxon>
    </lineage>
</organism>
<protein>
    <submittedName>
        <fullName evidence="1">Uncharacterized protein</fullName>
    </submittedName>
</protein>
<accession>A0A8S5R481</accession>
<dbReference type="EMBL" id="BK015813">
    <property type="protein sequence ID" value="DAE26279.1"/>
    <property type="molecule type" value="Genomic_DNA"/>
</dbReference>
<reference evidence="1" key="1">
    <citation type="journal article" date="2021" name="Proc. Natl. Acad. Sci. U.S.A.">
        <title>A Catalog of Tens of Thousands of Viruses from Human Metagenomes Reveals Hidden Associations with Chronic Diseases.</title>
        <authorList>
            <person name="Tisza M.J."/>
            <person name="Buck C.B."/>
        </authorList>
    </citation>
    <scope>NUCLEOTIDE SEQUENCE</scope>
    <source>
        <strain evidence="1">CtZiv5</strain>
    </source>
</reference>
<sequence length="33" mass="4265">MLYDRLVLLLDSKIQRFFAQFHRRRIKYIKPLW</sequence>
<proteinExistence type="predicted"/>
<name>A0A8S5R481_9CAUD</name>